<evidence type="ECO:0000256" key="1">
    <source>
        <dbReference type="SAM" id="MobiDB-lite"/>
    </source>
</evidence>
<reference evidence="2" key="1">
    <citation type="submission" date="2021-02" db="EMBL/GenBank/DDBJ databases">
        <authorList>
            <person name="Nowell W R."/>
        </authorList>
    </citation>
    <scope>NUCLEOTIDE SEQUENCE</scope>
    <source>
        <strain evidence="2">Ploen Becks lab</strain>
    </source>
</reference>
<feature type="region of interest" description="Disordered" evidence="1">
    <location>
        <begin position="57"/>
        <end position="88"/>
    </location>
</feature>
<keyword evidence="3" id="KW-1185">Reference proteome</keyword>
<gene>
    <name evidence="2" type="ORF">OXX778_LOCUS18515</name>
</gene>
<evidence type="ECO:0000313" key="3">
    <source>
        <dbReference type="Proteomes" id="UP000663879"/>
    </source>
</evidence>
<sequence length="136" mass="15150">MYVNFKDFFDKQPDLSKSTTTGKQPAKNSLSSNDFIESTGHTLAKLTTQSTIKQKKNNVTEKTTTTTNVSTKSTTTLKTPTLTETPVPTLKQTTSNLEHSALTIDKNTTQTSKFLVKSLPNKIFNEDDFLKRINNS</sequence>
<comment type="caution">
    <text evidence="2">The sequence shown here is derived from an EMBL/GenBank/DDBJ whole genome shotgun (WGS) entry which is preliminary data.</text>
</comment>
<feature type="region of interest" description="Disordered" evidence="1">
    <location>
        <begin position="10"/>
        <end position="35"/>
    </location>
</feature>
<feature type="compositionally biased region" description="Polar residues" evidence="1">
    <location>
        <begin position="15"/>
        <end position="35"/>
    </location>
</feature>
<feature type="compositionally biased region" description="Low complexity" evidence="1">
    <location>
        <begin position="60"/>
        <end position="88"/>
    </location>
</feature>
<accession>A0A814K0I1</accession>
<evidence type="ECO:0000313" key="2">
    <source>
        <dbReference type="EMBL" id="CAF1044492.1"/>
    </source>
</evidence>
<name>A0A814K0I1_9BILA</name>
<organism evidence="2 3">
    <name type="scientific">Brachionus calyciflorus</name>
    <dbReference type="NCBI Taxonomy" id="104777"/>
    <lineage>
        <taxon>Eukaryota</taxon>
        <taxon>Metazoa</taxon>
        <taxon>Spiralia</taxon>
        <taxon>Gnathifera</taxon>
        <taxon>Rotifera</taxon>
        <taxon>Eurotatoria</taxon>
        <taxon>Monogononta</taxon>
        <taxon>Pseudotrocha</taxon>
        <taxon>Ploima</taxon>
        <taxon>Brachionidae</taxon>
        <taxon>Brachionus</taxon>
    </lineage>
</organism>
<protein>
    <submittedName>
        <fullName evidence="2">Uncharacterized protein</fullName>
    </submittedName>
</protein>
<dbReference type="Proteomes" id="UP000663879">
    <property type="component" value="Unassembled WGS sequence"/>
</dbReference>
<proteinExistence type="predicted"/>
<dbReference type="EMBL" id="CAJNOC010005170">
    <property type="protein sequence ID" value="CAF1044492.1"/>
    <property type="molecule type" value="Genomic_DNA"/>
</dbReference>
<dbReference type="AlphaFoldDB" id="A0A814K0I1"/>